<reference evidence="3" key="1">
    <citation type="journal article" date="2009" name="Appl. Environ. Microbiol.">
        <title>Complete genome sequence of the chemolithoautotrophic marine magnetotactic coccus strain MC-1.</title>
        <authorList>
            <person name="Schubbe S."/>
            <person name="Williams T.J."/>
            <person name="Xie G."/>
            <person name="Kiss H.E."/>
            <person name="Brettin T.S."/>
            <person name="Martinez D."/>
            <person name="Ross C.A."/>
            <person name="Schuler D."/>
            <person name="Cox B.L."/>
            <person name="Nealson K.H."/>
            <person name="Bazylinski D.A."/>
        </authorList>
    </citation>
    <scope>NUCLEOTIDE SEQUENCE [LARGE SCALE GENOMIC DNA]</scope>
    <source>
        <strain evidence="3">ATCC BAA-1437 / JCM 17883 / MC-1</strain>
    </source>
</reference>
<reference evidence="2 3" key="2">
    <citation type="journal article" date="2012" name="Int. J. Syst. Evol. Microbiol.">
        <title>Magnetococcus marinus gen. nov., sp. nov., a marine, magnetotactic bacterium that represents a novel lineage (Magnetococcaceae fam. nov.; Magnetococcales ord. nov.) at the base of the Alphaproteobacteria.</title>
        <authorList>
            <person name="Bazylinski D.A."/>
            <person name="Williams T.J."/>
            <person name="Lefevre C.T."/>
            <person name="Berg R.J."/>
            <person name="Zhang C.L."/>
            <person name="Bowser S.S."/>
            <person name="Dean A.J."/>
            <person name="Beveridge T.J."/>
        </authorList>
    </citation>
    <scope>NUCLEOTIDE SEQUENCE [LARGE SCALE GENOMIC DNA]</scope>
    <source>
        <strain evidence="3">ATCC BAA-1437 / JCM 17883 / MC-1</strain>
    </source>
</reference>
<protein>
    <submittedName>
        <fullName evidence="2">Uncharacterized protein</fullName>
    </submittedName>
</protein>
<gene>
    <name evidence="2" type="ordered locus">Mmc1_1015</name>
</gene>
<organism evidence="2 3">
    <name type="scientific">Magnetococcus marinus (strain ATCC BAA-1437 / JCM 17883 / MC-1)</name>
    <dbReference type="NCBI Taxonomy" id="156889"/>
    <lineage>
        <taxon>Bacteria</taxon>
        <taxon>Pseudomonadati</taxon>
        <taxon>Pseudomonadota</taxon>
        <taxon>Magnetococcia</taxon>
        <taxon>Magnetococcales</taxon>
        <taxon>Magnetococcaceae</taxon>
        <taxon>Magnetococcus</taxon>
    </lineage>
</organism>
<dbReference type="AlphaFoldDB" id="A0L6E0"/>
<evidence type="ECO:0000313" key="3">
    <source>
        <dbReference type="Proteomes" id="UP000002586"/>
    </source>
</evidence>
<name>A0L6E0_MAGMM</name>
<evidence type="ECO:0000256" key="1">
    <source>
        <dbReference type="SAM" id="MobiDB-lite"/>
    </source>
</evidence>
<evidence type="ECO:0000313" key="2">
    <source>
        <dbReference type="EMBL" id="ABK43533.1"/>
    </source>
</evidence>
<dbReference type="KEGG" id="mgm:Mmc1_1015"/>
<feature type="region of interest" description="Disordered" evidence="1">
    <location>
        <begin position="106"/>
        <end position="151"/>
    </location>
</feature>
<dbReference type="EMBL" id="CP000471">
    <property type="protein sequence ID" value="ABK43533.1"/>
    <property type="molecule type" value="Genomic_DNA"/>
</dbReference>
<accession>A0L6E0</accession>
<proteinExistence type="predicted"/>
<dbReference type="HOGENOM" id="CLU_1729163_0_0_5"/>
<dbReference type="RefSeq" id="WP_011712690.1">
    <property type="nucleotide sequence ID" value="NC_008576.1"/>
</dbReference>
<dbReference type="STRING" id="156889.Mmc1_1015"/>
<keyword evidence="3" id="KW-1185">Reference proteome</keyword>
<sequence>MIDMNSLNSMTRAVMARTDLQKEPGLSSLTQAVLKFRPELVPRQAQLSPVVETAVSGEHSPLIKQQAHHAIGVEAEDVAPAGRAMAEGIRAFSRGIAPGVRALKERLEQRDVATPAHTADPRTATPNGRDAPSPPPSDPAWGRADKPHRFV</sequence>
<dbReference type="Proteomes" id="UP000002586">
    <property type="component" value="Chromosome"/>
</dbReference>